<sequence>MGISITGGVKVPQGKFSVGPAALSGFRFWRLETTTSGSVGNGTSISELKMTFDASSNLLDSFTLTSIGGAFDAEFPITKINDTIAEIVNADSIGFVPVANGFMDFYVDFGIGNEKEVSVYSIAPQAIVAPASTLGNTTTGFKAHKSNNAIDWTLVKEFTSISTGSPDWLAGVFRDFDLTT</sequence>
<accession>A0A0F9JE56</accession>
<gene>
    <name evidence="1" type="ORF">LCGC14_1836360</name>
</gene>
<comment type="caution">
    <text evidence="1">The sequence shown here is derived from an EMBL/GenBank/DDBJ whole genome shotgun (WGS) entry which is preliminary data.</text>
</comment>
<name>A0A0F9JE56_9ZZZZ</name>
<dbReference type="EMBL" id="LAZR01018211">
    <property type="protein sequence ID" value="KKL97252.1"/>
    <property type="molecule type" value="Genomic_DNA"/>
</dbReference>
<proteinExistence type="predicted"/>
<organism evidence="1">
    <name type="scientific">marine sediment metagenome</name>
    <dbReference type="NCBI Taxonomy" id="412755"/>
    <lineage>
        <taxon>unclassified sequences</taxon>
        <taxon>metagenomes</taxon>
        <taxon>ecological metagenomes</taxon>
    </lineage>
</organism>
<dbReference type="AlphaFoldDB" id="A0A0F9JE56"/>
<evidence type="ECO:0000313" key="1">
    <source>
        <dbReference type="EMBL" id="KKL97252.1"/>
    </source>
</evidence>
<reference evidence="1" key="1">
    <citation type="journal article" date="2015" name="Nature">
        <title>Complex archaea that bridge the gap between prokaryotes and eukaryotes.</title>
        <authorList>
            <person name="Spang A."/>
            <person name="Saw J.H."/>
            <person name="Jorgensen S.L."/>
            <person name="Zaremba-Niedzwiedzka K."/>
            <person name="Martijn J."/>
            <person name="Lind A.E."/>
            <person name="van Eijk R."/>
            <person name="Schleper C."/>
            <person name="Guy L."/>
            <person name="Ettema T.J."/>
        </authorList>
    </citation>
    <scope>NUCLEOTIDE SEQUENCE</scope>
</reference>
<protein>
    <submittedName>
        <fullName evidence="1">Uncharacterized protein</fullName>
    </submittedName>
</protein>